<dbReference type="InterPro" id="IPR036322">
    <property type="entry name" value="WD40_repeat_dom_sf"/>
</dbReference>
<feature type="region of interest" description="Disordered" evidence="1">
    <location>
        <begin position="444"/>
        <end position="473"/>
    </location>
</feature>
<dbReference type="GO" id="GO:0000149">
    <property type="term" value="F:SNARE binding"/>
    <property type="evidence" value="ECO:0007669"/>
    <property type="project" value="TreeGrafter"/>
</dbReference>
<dbReference type="AlphaFoldDB" id="A0A814LIZ9"/>
<dbReference type="PANTHER" id="PTHR15922">
    <property type="entry name" value="NEUROBLASTOMA-AMPLIFIED SEQUENCE"/>
    <property type="match status" value="1"/>
</dbReference>
<feature type="compositionally biased region" description="Low complexity" evidence="1">
    <location>
        <begin position="451"/>
        <end position="461"/>
    </location>
</feature>
<gene>
    <name evidence="3" type="ORF">OXX778_LOCUS19452</name>
</gene>
<keyword evidence="4" id="KW-1185">Reference proteome</keyword>
<protein>
    <recommendedName>
        <fullName evidence="2">Neuroblastoma-amplified sequence N-terminal domain-containing protein</fullName>
    </recommendedName>
</protein>
<dbReference type="GO" id="GO:0070939">
    <property type="term" value="C:Dsl1/NZR complex"/>
    <property type="evidence" value="ECO:0007669"/>
    <property type="project" value="TreeGrafter"/>
</dbReference>
<dbReference type="InterPro" id="IPR029145">
    <property type="entry name" value="NBAS_N"/>
</dbReference>
<dbReference type="Proteomes" id="UP000663879">
    <property type="component" value="Unassembled WGS sequence"/>
</dbReference>
<proteinExistence type="predicted"/>
<feature type="compositionally biased region" description="Acidic residues" evidence="1">
    <location>
        <begin position="464"/>
        <end position="473"/>
    </location>
</feature>
<dbReference type="PANTHER" id="PTHR15922:SF2">
    <property type="entry name" value="NBAS SUBUNIT OF NRZ TETHERING COMPLEX"/>
    <property type="match status" value="1"/>
</dbReference>
<dbReference type="OrthoDB" id="19988at2759"/>
<evidence type="ECO:0000313" key="3">
    <source>
        <dbReference type="EMBL" id="CAF1064877.1"/>
    </source>
</evidence>
<accession>A0A814LIZ9</accession>
<evidence type="ECO:0000256" key="1">
    <source>
        <dbReference type="SAM" id="MobiDB-lite"/>
    </source>
</evidence>
<dbReference type="SUPFAM" id="SSF50978">
    <property type="entry name" value="WD40 repeat-like"/>
    <property type="match status" value="1"/>
</dbReference>
<dbReference type="Pfam" id="PF15492">
    <property type="entry name" value="Nbas_N"/>
    <property type="match status" value="1"/>
</dbReference>
<evidence type="ECO:0000259" key="2">
    <source>
        <dbReference type="Pfam" id="PF15492"/>
    </source>
</evidence>
<feature type="domain" description="Neuroblastoma-amplified sequence N-terminal" evidence="2">
    <location>
        <begin position="190"/>
        <end position="348"/>
    </location>
</feature>
<reference evidence="3" key="1">
    <citation type="submission" date="2021-02" db="EMBL/GenBank/DDBJ databases">
        <authorList>
            <person name="Nowell W R."/>
        </authorList>
    </citation>
    <scope>NUCLEOTIDE SEQUENCE</scope>
    <source>
        <strain evidence="3">Ploen Becks lab</strain>
    </source>
</reference>
<dbReference type="EMBL" id="CAJNOC010005891">
    <property type="protein sequence ID" value="CAF1064877.1"/>
    <property type="molecule type" value="Genomic_DNA"/>
</dbReference>
<comment type="caution">
    <text evidence="3">The sequence shown here is derived from an EMBL/GenBank/DDBJ whole genome shotgun (WGS) entry which is preliminary data.</text>
</comment>
<dbReference type="GO" id="GO:0006890">
    <property type="term" value="P:retrograde vesicle-mediated transport, Golgi to endoplasmic reticulum"/>
    <property type="evidence" value="ECO:0007669"/>
    <property type="project" value="TreeGrafter"/>
</dbReference>
<evidence type="ECO:0000313" key="4">
    <source>
        <dbReference type="Proteomes" id="UP000663879"/>
    </source>
</evidence>
<organism evidence="3 4">
    <name type="scientific">Brachionus calyciflorus</name>
    <dbReference type="NCBI Taxonomy" id="104777"/>
    <lineage>
        <taxon>Eukaryota</taxon>
        <taxon>Metazoa</taxon>
        <taxon>Spiralia</taxon>
        <taxon>Gnathifera</taxon>
        <taxon>Rotifera</taxon>
        <taxon>Eurotatoria</taxon>
        <taxon>Monogononta</taxon>
        <taxon>Pseudotrocha</taxon>
        <taxon>Ploima</taxon>
        <taxon>Brachionidae</taxon>
        <taxon>Brachionus</taxon>
    </lineage>
</organism>
<sequence length="587" mass="68488">MSESSKDSVILYDINTYSFPNWISEIDKDDNIYVKYQKSQNSGNVLSRFGSWMKGKFRFGSNENALKFIFTSSKPWNGWKLAVSDSESFGLLRENMIEFYESLESKFTWRTEVDCKYVRICNLFFNKQIDHLVFTNELGNIYFYDIKDGKEAFRYIEQDESEFDDAICKLFFIDVQEIKSQNIKEDVIQLIMVLTYSGYFKVFTLSHNRSIDLIYTQSLLNIVPNGIYCAEIDSKLEYLIIGSFASSSYKQNTNGLHIFRILNTEPWIKHVKIINDVNLNSNKLNDKNFAKANFTKIEYVTKIEISPDNTSLAAIYVSGKIDIYTLPTLKLLKEWFMTEQPNYNEMNSAIVESPYEWKKFKQIYHESDFRVVDIGWWNTKVLILTRGTGLLSLVSSDNLANLMGRNQQWLSPFPSIYRYSENEFILLDCQCALSSHSSNYDLMDNDDENSELNLSESNELSNQTDEDDYDDDDEDSWVTYLTQGIKSQAYNLIGIQGFKGPDKKTKFLRRKFSIMHIKSTTPEELFERKLKSEEYGEALKLAETYNLDTDLVYKQQWNSKPISKSTINDYLLSARVPDRTETVWMVT</sequence>
<name>A0A814LIZ9_9BILA</name>